<evidence type="ECO:0000313" key="2">
    <source>
        <dbReference type="EMBL" id="CAG9713906.1"/>
    </source>
</evidence>
<dbReference type="AlphaFoldDB" id="A0AA86MQT2"/>
<evidence type="ECO:0000313" key="3">
    <source>
        <dbReference type="Proteomes" id="UP000789738"/>
    </source>
</evidence>
<keyword evidence="1" id="KW-0812">Transmembrane</keyword>
<dbReference type="EMBL" id="CAKJVE010000006">
    <property type="protein sequence ID" value="CAG9713906.1"/>
    <property type="molecule type" value="Genomic_DNA"/>
</dbReference>
<sequence length="39" mass="4797">MHINNIFKNVESVQALYYNVFMLIININYKKKENYDEKN</sequence>
<evidence type="ECO:0000256" key="1">
    <source>
        <dbReference type="SAM" id="Phobius"/>
    </source>
</evidence>
<dbReference type="Proteomes" id="UP000789738">
    <property type="component" value="Unassembled WGS sequence"/>
</dbReference>
<protein>
    <submittedName>
        <fullName evidence="2">Uncharacterized protein</fullName>
    </submittedName>
</protein>
<gene>
    <name evidence="2" type="ORF">CNEO_60076</name>
</gene>
<feature type="transmembrane region" description="Helical" evidence="1">
    <location>
        <begin position="12"/>
        <end position="29"/>
    </location>
</feature>
<accession>A0AA86MQT2</accession>
<name>A0AA86MQT2_9CLOT</name>
<organism evidence="2 3">
    <name type="scientific">Clostridium neonatale</name>
    <dbReference type="NCBI Taxonomy" id="137838"/>
    <lineage>
        <taxon>Bacteria</taxon>
        <taxon>Bacillati</taxon>
        <taxon>Bacillota</taxon>
        <taxon>Clostridia</taxon>
        <taxon>Eubacteriales</taxon>
        <taxon>Clostridiaceae</taxon>
        <taxon>Clostridium</taxon>
    </lineage>
</organism>
<proteinExistence type="predicted"/>
<keyword evidence="1" id="KW-0472">Membrane</keyword>
<comment type="caution">
    <text evidence="2">The sequence shown here is derived from an EMBL/GenBank/DDBJ whole genome shotgun (WGS) entry which is preliminary data.</text>
</comment>
<keyword evidence="1" id="KW-1133">Transmembrane helix</keyword>
<reference evidence="2" key="1">
    <citation type="submission" date="2021-10" db="EMBL/GenBank/DDBJ databases">
        <authorList>
            <person name="Mesa V."/>
        </authorList>
    </citation>
    <scope>NUCLEOTIDE SEQUENCE</scope>
    <source>
        <strain evidence="2">CC3_PB</strain>
    </source>
</reference>